<reference evidence="2" key="1">
    <citation type="submission" date="2014-09" db="EMBL/GenBank/DDBJ databases">
        <authorList>
            <person name="Gomez-Valero L."/>
        </authorList>
    </citation>
    <scope>NUCLEOTIDE SEQUENCE [LARGE SCALE GENOMIC DNA]</scope>
    <source>
        <strain evidence="2">ATCC700992</strain>
    </source>
</reference>
<dbReference type="AlphaFoldDB" id="A0A098G8U4"/>
<organism evidence="1 2">
    <name type="scientific">Legionella fallonii LLAP-10</name>
    <dbReference type="NCBI Taxonomy" id="1212491"/>
    <lineage>
        <taxon>Bacteria</taxon>
        <taxon>Pseudomonadati</taxon>
        <taxon>Pseudomonadota</taxon>
        <taxon>Gammaproteobacteria</taxon>
        <taxon>Legionellales</taxon>
        <taxon>Legionellaceae</taxon>
        <taxon>Legionella</taxon>
    </lineage>
</organism>
<name>A0A098G8U4_9GAMM</name>
<sequence>MKIRQLRAKEIQMEGVPVRQRLTPCLIMQQDGVVKRLTVILIGIFRRFVRWVMTLIAMDPATTPKLQNIQSSLVSARVSGAPSGIYWSSTEDSVNPTQLAYFQSFVFGAGNSQGSNGKNLQGGVRCVRGFN</sequence>
<evidence type="ECO:0000313" key="2">
    <source>
        <dbReference type="Proteomes" id="UP000032430"/>
    </source>
</evidence>
<accession>A0A098G8U4</accession>
<dbReference type="EMBL" id="LN614827">
    <property type="protein sequence ID" value="CEG58386.1"/>
    <property type="molecule type" value="Genomic_DNA"/>
</dbReference>
<dbReference type="KEGG" id="lfa:LFA_3037"/>
<gene>
    <name evidence="1" type="ORF">LFA_3037</name>
</gene>
<proteinExistence type="predicted"/>
<dbReference type="Proteomes" id="UP000032430">
    <property type="component" value="Chromosome I"/>
</dbReference>
<protein>
    <submittedName>
        <fullName evidence="1">Uncharacterized protein</fullName>
    </submittedName>
</protein>
<keyword evidence="2" id="KW-1185">Reference proteome</keyword>
<dbReference type="HOGENOM" id="CLU_1924930_0_0_6"/>
<evidence type="ECO:0000313" key="1">
    <source>
        <dbReference type="EMBL" id="CEG58386.1"/>
    </source>
</evidence>